<reference evidence="6" key="2">
    <citation type="submission" date="2020-09" db="EMBL/GenBank/DDBJ databases">
        <authorList>
            <person name="Sun Q."/>
            <person name="Ohkuma M."/>
        </authorList>
    </citation>
    <scope>NUCLEOTIDE SEQUENCE</scope>
    <source>
        <strain evidence="6">JCM 10088</strain>
    </source>
</reference>
<keyword evidence="4" id="KW-0949">S-adenosyl-L-methionine</keyword>
<organism evidence="6 7">
    <name type="scientific">Thermocladium modestius</name>
    <dbReference type="NCBI Taxonomy" id="62609"/>
    <lineage>
        <taxon>Archaea</taxon>
        <taxon>Thermoproteota</taxon>
        <taxon>Thermoprotei</taxon>
        <taxon>Thermoproteales</taxon>
        <taxon>Thermoproteaceae</taxon>
        <taxon>Thermocladium</taxon>
    </lineage>
</organism>
<dbReference type="GO" id="GO:0004519">
    <property type="term" value="F:endonuclease activity"/>
    <property type="evidence" value="ECO:0007669"/>
    <property type="project" value="UniProtKB-KW"/>
</dbReference>
<keyword evidence="7" id="KW-1185">Reference proteome</keyword>
<evidence type="ECO:0000313" key="7">
    <source>
        <dbReference type="Proteomes" id="UP000610960"/>
    </source>
</evidence>
<dbReference type="SUPFAM" id="SSF53335">
    <property type="entry name" value="S-adenosyl-L-methionine-dependent methyltransferases"/>
    <property type="match status" value="1"/>
</dbReference>
<keyword evidence="6" id="KW-0255">Endonuclease</keyword>
<keyword evidence="2" id="KW-0489">Methyltransferase</keyword>
<keyword evidence="6" id="KW-0540">Nuclease</keyword>
<keyword evidence="6" id="KW-0378">Hydrolase</keyword>
<dbReference type="PRINTS" id="PR00105">
    <property type="entry name" value="C5METTRFRASE"/>
</dbReference>
<evidence type="ECO:0000256" key="4">
    <source>
        <dbReference type="ARBA" id="ARBA00022691"/>
    </source>
</evidence>
<evidence type="ECO:0000256" key="1">
    <source>
        <dbReference type="ARBA" id="ARBA00011975"/>
    </source>
</evidence>
<dbReference type="InterPro" id="IPR001525">
    <property type="entry name" value="C5_MeTfrase"/>
</dbReference>
<evidence type="ECO:0000256" key="2">
    <source>
        <dbReference type="ARBA" id="ARBA00022603"/>
    </source>
</evidence>
<keyword evidence="3" id="KW-0808">Transferase</keyword>
<gene>
    <name evidence="6" type="ORF">GCM10007981_01850</name>
</gene>
<dbReference type="GO" id="GO:0003677">
    <property type="term" value="F:DNA binding"/>
    <property type="evidence" value="ECO:0007669"/>
    <property type="project" value="TreeGrafter"/>
</dbReference>
<dbReference type="InterPro" id="IPR050390">
    <property type="entry name" value="C5-Methyltransferase"/>
</dbReference>
<dbReference type="EMBL" id="BMNL01000001">
    <property type="protein sequence ID" value="GGP19186.1"/>
    <property type="molecule type" value="Genomic_DNA"/>
</dbReference>
<dbReference type="GO" id="GO:0003886">
    <property type="term" value="F:DNA (cytosine-5-)-methyltransferase activity"/>
    <property type="evidence" value="ECO:0007669"/>
    <property type="project" value="UniProtKB-EC"/>
</dbReference>
<dbReference type="NCBIfam" id="TIGR00675">
    <property type="entry name" value="dcm"/>
    <property type="match status" value="1"/>
</dbReference>
<dbReference type="InterPro" id="IPR029063">
    <property type="entry name" value="SAM-dependent_MTases_sf"/>
</dbReference>
<comment type="similarity">
    <text evidence="5">Belongs to the class I-like SAM-binding methyltransferase superfamily. C5-methyltransferase family.</text>
</comment>
<dbReference type="GO" id="GO:0032259">
    <property type="term" value="P:methylation"/>
    <property type="evidence" value="ECO:0007669"/>
    <property type="project" value="UniProtKB-KW"/>
</dbReference>
<protein>
    <recommendedName>
        <fullName evidence="1">DNA (cytosine-5-)-methyltransferase</fullName>
        <ecNumber evidence="1">2.1.1.37</ecNumber>
    </recommendedName>
</protein>
<dbReference type="PROSITE" id="PS51679">
    <property type="entry name" value="SAM_MT_C5"/>
    <property type="match status" value="1"/>
</dbReference>
<dbReference type="Gene3D" id="3.40.50.150">
    <property type="entry name" value="Vaccinia Virus protein VP39"/>
    <property type="match status" value="1"/>
</dbReference>
<name>A0A830GU35_9CREN</name>
<dbReference type="GO" id="GO:0044027">
    <property type="term" value="P:negative regulation of gene expression via chromosomal CpG island methylation"/>
    <property type="evidence" value="ECO:0007669"/>
    <property type="project" value="TreeGrafter"/>
</dbReference>
<comment type="caution">
    <text evidence="6">The sequence shown here is derived from an EMBL/GenBank/DDBJ whole genome shotgun (WGS) entry which is preliminary data.</text>
</comment>
<evidence type="ECO:0000313" key="6">
    <source>
        <dbReference type="EMBL" id="GGP19186.1"/>
    </source>
</evidence>
<dbReference type="PANTHER" id="PTHR10629:SF52">
    <property type="entry name" value="DNA (CYTOSINE-5)-METHYLTRANSFERASE 1"/>
    <property type="match status" value="1"/>
</dbReference>
<evidence type="ECO:0000256" key="3">
    <source>
        <dbReference type="ARBA" id="ARBA00022679"/>
    </source>
</evidence>
<dbReference type="PANTHER" id="PTHR10629">
    <property type="entry name" value="CYTOSINE-SPECIFIC METHYLTRANSFERASE"/>
    <property type="match status" value="1"/>
</dbReference>
<dbReference type="Gene3D" id="3.90.120.10">
    <property type="entry name" value="DNA Methylase, subunit A, domain 2"/>
    <property type="match status" value="1"/>
</dbReference>
<dbReference type="OrthoDB" id="5033at2157"/>
<dbReference type="EC" id="2.1.1.37" evidence="1"/>
<dbReference type="Proteomes" id="UP000610960">
    <property type="component" value="Unassembled WGS sequence"/>
</dbReference>
<dbReference type="AlphaFoldDB" id="A0A830GU35"/>
<reference evidence="6" key="1">
    <citation type="journal article" date="2014" name="Int. J. Syst. Evol. Microbiol.">
        <title>Complete genome sequence of Corynebacterium casei LMG S-19264T (=DSM 44701T), isolated from a smear-ripened cheese.</title>
        <authorList>
            <consortium name="US DOE Joint Genome Institute (JGI-PGF)"/>
            <person name="Walter F."/>
            <person name="Albersmeier A."/>
            <person name="Kalinowski J."/>
            <person name="Ruckert C."/>
        </authorList>
    </citation>
    <scope>NUCLEOTIDE SEQUENCE</scope>
    <source>
        <strain evidence="6">JCM 10088</strain>
    </source>
</reference>
<evidence type="ECO:0000256" key="5">
    <source>
        <dbReference type="RuleBase" id="RU000416"/>
    </source>
</evidence>
<accession>A0A830GU35</accession>
<sequence>MRPRVVDLFAGGGGFSEGFREAGFDVLLGLEADWSAARTFSSNFPNAVTLPRDVREISGRDVARYVGDVDVVIGGPPCEAFTTANPNRMREPLDRLYVDELGQLTLNFIRLVGELRPVVFVMENVAAIMEGGLESALRREFERIGYPVFFNVLHAEDFGTPSVRRRVFISNIRINPPRHGRMITVGEALEGLPPPDSGFPNHETVTVSSSKMRRIPGVPSGSSLYKFRGAKHLHSNFVRLSINKVAPTVMGSVRFIHPLEDRVLTVREQARLMGFPDSHVFHGSKDEQFNQVGEAVPVPLAKAIGTEVMKALMEEGARKP</sequence>
<dbReference type="Pfam" id="PF00145">
    <property type="entry name" value="DNA_methylase"/>
    <property type="match status" value="2"/>
</dbReference>
<proteinExistence type="inferred from homology"/>
<dbReference type="RefSeq" id="WP_188595598.1">
    <property type="nucleotide sequence ID" value="NZ_BMNL01000001.1"/>
</dbReference>